<reference evidence="1 2" key="1">
    <citation type="submission" date="2023-12" db="EMBL/GenBank/DDBJ databases">
        <title>Novel species of the genus Arcicella isolated from rivers.</title>
        <authorList>
            <person name="Lu H."/>
        </authorList>
    </citation>
    <scope>NUCLEOTIDE SEQUENCE [LARGE SCALE GENOMIC DNA]</scope>
    <source>
        <strain evidence="1 2">LMG 21963</strain>
    </source>
</reference>
<name>A0ABU5QV65_9BACT</name>
<gene>
    <name evidence="1" type="ORF">VB264_23250</name>
</gene>
<keyword evidence="2" id="KW-1185">Reference proteome</keyword>
<accession>A0ABU5QV65</accession>
<dbReference type="RefSeq" id="WP_323253517.1">
    <property type="nucleotide sequence ID" value="NZ_JAYFUL010000066.1"/>
</dbReference>
<dbReference type="Proteomes" id="UP001304671">
    <property type="component" value="Unassembled WGS sequence"/>
</dbReference>
<evidence type="ECO:0000313" key="1">
    <source>
        <dbReference type="EMBL" id="MEA5260735.1"/>
    </source>
</evidence>
<sequence length="57" mass="6596">MKYLEVLSVLFMDELLAKNIVQDMIEIGVKRWFFISSVTIDDSTLKSVLNEALWKSS</sequence>
<organism evidence="1 2">
    <name type="scientific">Arcicella aquatica</name>
    <dbReference type="NCBI Taxonomy" id="217141"/>
    <lineage>
        <taxon>Bacteria</taxon>
        <taxon>Pseudomonadati</taxon>
        <taxon>Bacteroidota</taxon>
        <taxon>Cytophagia</taxon>
        <taxon>Cytophagales</taxon>
        <taxon>Flectobacillaceae</taxon>
        <taxon>Arcicella</taxon>
    </lineage>
</organism>
<protein>
    <submittedName>
        <fullName evidence="1">Uncharacterized protein</fullName>
    </submittedName>
</protein>
<proteinExistence type="predicted"/>
<dbReference type="EMBL" id="JAYFUL010000066">
    <property type="protein sequence ID" value="MEA5260735.1"/>
    <property type="molecule type" value="Genomic_DNA"/>
</dbReference>
<evidence type="ECO:0000313" key="2">
    <source>
        <dbReference type="Proteomes" id="UP001304671"/>
    </source>
</evidence>
<comment type="caution">
    <text evidence="1">The sequence shown here is derived from an EMBL/GenBank/DDBJ whole genome shotgun (WGS) entry which is preliminary data.</text>
</comment>